<evidence type="ECO:0000313" key="1">
    <source>
        <dbReference type="EMBL" id="MCD7449317.1"/>
    </source>
</evidence>
<dbReference type="Proteomes" id="UP000823775">
    <property type="component" value="Unassembled WGS sequence"/>
</dbReference>
<comment type="caution">
    <text evidence="1">The sequence shown here is derived from an EMBL/GenBank/DDBJ whole genome shotgun (WGS) entry which is preliminary data.</text>
</comment>
<gene>
    <name evidence="1" type="ORF">HAX54_051257</name>
</gene>
<feature type="non-terminal residue" evidence="1">
    <location>
        <position position="1"/>
    </location>
</feature>
<proteinExistence type="predicted"/>
<sequence length="106" mass="12479">LAINEKGNPSHSIQEEPKIWTNSLNKVPELKRLFEAQNMHWMAESLGKYSMDMMHEFYTNSYYTLEKNALLRTVIKKEPMCHNPSWDLKLGHGTSNHGWIQVNPWH</sequence>
<keyword evidence="2" id="KW-1185">Reference proteome</keyword>
<name>A0ABS8RRS3_DATST</name>
<organism evidence="1 2">
    <name type="scientific">Datura stramonium</name>
    <name type="common">Jimsonweed</name>
    <name type="synonym">Common thornapple</name>
    <dbReference type="NCBI Taxonomy" id="4076"/>
    <lineage>
        <taxon>Eukaryota</taxon>
        <taxon>Viridiplantae</taxon>
        <taxon>Streptophyta</taxon>
        <taxon>Embryophyta</taxon>
        <taxon>Tracheophyta</taxon>
        <taxon>Spermatophyta</taxon>
        <taxon>Magnoliopsida</taxon>
        <taxon>eudicotyledons</taxon>
        <taxon>Gunneridae</taxon>
        <taxon>Pentapetalae</taxon>
        <taxon>asterids</taxon>
        <taxon>lamiids</taxon>
        <taxon>Solanales</taxon>
        <taxon>Solanaceae</taxon>
        <taxon>Solanoideae</taxon>
        <taxon>Datureae</taxon>
        <taxon>Datura</taxon>
    </lineage>
</organism>
<feature type="non-terminal residue" evidence="1">
    <location>
        <position position="106"/>
    </location>
</feature>
<dbReference type="EMBL" id="JACEIK010000091">
    <property type="protein sequence ID" value="MCD7449317.1"/>
    <property type="molecule type" value="Genomic_DNA"/>
</dbReference>
<accession>A0ABS8RRS3</accession>
<protein>
    <submittedName>
        <fullName evidence="1">Uncharacterized protein</fullName>
    </submittedName>
</protein>
<reference evidence="1 2" key="1">
    <citation type="journal article" date="2021" name="BMC Genomics">
        <title>Datura genome reveals duplications of psychoactive alkaloid biosynthetic genes and high mutation rate following tissue culture.</title>
        <authorList>
            <person name="Rajewski A."/>
            <person name="Carter-House D."/>
            <person name="Stajich J."/>
            <person name="Litt A."/>
        </authorList>
    </citation>
    <scope>NUCLEOTIDE SEQUENCE [LARGE SCALE GENOMIC DNA]</scope>
    <source>
        <strain evidence="1">AR-01</strain>
    </source>
</reference>
<evidence type="ECO:0000313" key="2">
    <source>
        <dbReference type="Proteomes" id="UP000823775"/>
    </source>
</evidence>